<evidence type="ECO:0000313" key="4">
    <source>
        <dbReference type="Proteomes" id="UP001236258"/>
    </source>
</evidence>
<sequence>MVYRFVLALLLGVSGSLHATKPDPAPALQFLTEHSPPGEYLDENGELAGVTFELLRSISEQLNENVHFELMPWARAFAIATTELNTALFETTRTPSREPLFQWVGPLKIHRIALYARKDRFNVAVPPAYWPQHYIACEYIQSVYLDKLNELGFNEEHNLFQTVQHGDCFNLLLRGRVDIILLSETSAALRAQEVEELGIELVQLNGFIETRQYLAFSRDVPVERVARWQQALLQSYRDGRMRALYHSVYPEEMITALEQVALEQLLLLQNPD</sequence>
<keyword evidence="1" id="KW-0732">Signal</keyword>
<dbReference type="Proteomes" id="UP001236258">
    <property type="component" value="Unassembled WGS sequence"/>
</dbReference>
<comment type="caution">
    <text evidence="3">The sequence shown here is derived from an EMBL/GenBank/DDBJ whole genome shotgun (WGS) entry which is preliminary data.</text>
</comment>
<dbReference type="PANTHER" id="PTHR38834">
    <property type="entry name" value="PERIPLASMIC SUBSTRATE BINDING PROTEIN FAMILY 3"/>
    <property type="match status" value="1"/>
</dbReference>
<proteinExistence type="predicted"/>
<gene>
    <name evidence="3" type="ORF">Q3O59_11165</name>
</gene>
<name>A0ABT9GRH7_9GAMM</name>
<dbReference type="InterPro" id="IPR001638">
    <property type="entry name" value="Solute-binding_3/MltF_N"/>
</dbReference>
<dbReference type="PANTHER" id="PTHR38834:SF3">
    <property type="entry name" value="SOLUTE-BINDING PROTEIN FAMILY 3_N-TERMINAL DOMAIN-CONTAINING PROTEIN"/>
    <property type="match status" value="1"/>
</dbReference>
<feature type="domain" description="Solute-binding protein family 3/N-terminal" evidence="2">
    <location>
        <begin position="33"/>
        <end position="246"/>
    </location>
</feature>
<keyword evidence="4" id="KW-1185">Reference proteome</keyword>
<dbReference type="Gene3D" id="3.40.190.10">
    <property type="entry name" value="Periplasmic binding protein-like II"/>
    <property type="match status" value="2"/>
</dbReference>
<organism evidence="3 4">
    <name type="scientific">Alkalimonas delamerensis</name>
    <dbReference type="NCBI Taxonomy" id="265981"/>
    <lineage>
        <taxon>Bacteria</taxon>
        <taxon>Pseudomonadati</taxon>
        <taxon>Pseudomonadota</taxon>
        <taxon>Gammaproteobacteria</taxon>
        <taxon>Alkalimonas</taxon>
    </lineage>
</organism>
<evidence type="ECO:0000256" key="1">
    <source>
        <dbReference type="SAM" id="SignalP"/>
    </source>
</evidence>
<evidence type="ECO:0000259" key="2">
    <source>
        <dbReference type="Pfam" id="PF00497"/>
    </source>
</evidence>
<feature type="chain" id="PRO_5045449158" evidence="1">
    <location>
        <begin position="20"/>
        <end position="272"/>
    </location>
</feature>
<dbReference type="EMBL" id="JAUZVY010000004">
    <property type="protein sequence ID" value="MDP4529582.1"/>
    <property type="molecule type" value="Genomic_DNA"/>
</dbReference>
<reference evidence="3 4" key="1">
    <citation type="submission" date="2023-08" db="EMBL/GenBank/DDBJ databases">
        <authorList>
            <person name="Joshi A."/>
            <person name="Thite S."/>
        </authorList>
    </citation>
    <scope>NUCLEOTIDE SEQUENCE [LARGE SCALE GENOMIC DNA]</scope>
    <source>
        <strain evidence="3 4">1E1</strain>
    </source>
</reference>
<dbReference type="SUPFAM" id="SSF53850">
    <property type="entry name" value="Periplasmic binding protein-like II"/>
    <property type="match status" value="1"/>
</dbReference>
<dbReference type="Pfam" id="PF00497">
    <property type="entry name" value="SBP_bac_3"/>
    <property type="match status" value="1"/>
</dbReference>
<dbReference type="RefSeq" id="WP_305945656.1">
    <property type="nucleotide sequence ID" value="NZ_JAUZVY010000004.1"/>
</dbReference>
<accession>A0ABT9GRH7</accession>
<feature type="signal peptide" evidence="1">
    <location>
        <begin position="1"/>
        <end position="19"/>
    </location>
</feature>
<evidence type="ECO:0000313" key="3">
    <source>
        <dbReference type="EMBL" id="MDP4529582.1"/>
    </source>
</evidence>
<protein>
    <submittedName>
        <fullName evidence="3">Transporter substrate-binding domain-containing protein</fullName>
    </submittedName>
</protein>